<gene>
    <name evidence="1" type="ORF">CBO05P2_161</name>
</gene>
<dbReference type="RefSeq" id="WP_030032368.1">
    <property type="nucleotide sequence ID" value="NZ_BA000059.1"/>
</dbReference>
<sequence>MIKGKINTIIENIKNKFKTSKLNEDVLNKDDNINNEELGEWEFQPMYKYIPKRYWDNLMFMGIQDGIYMYKHDISRAYINVDAHGNFYINGKKIGKRVVFY</sequence>
<name>A0A060N3U0_CLOBO</name>
<dbReference type="EMBL" id="BA000059">
    <property type="protein sequence ID" value="BAO05186.1"/>
    <property type="molecule type" value="Genomic_DNA"/>
</dbReference>
<proteinExistence type="predicted"/>
<protein>
    <submittedName>
        <fullName evidence="1">Uncharacterized protein</fullName>
    </submittedName>
</protein>
<organism evidence="1">
    <name type="scientific">Clostridium botulinum B str. Osaka05</name>
    <dbReference type="NCBI Taxonomy" id="1407017"/>
    <lineage>
        <taxon>Bacteria</taxon>
        <taxon>Bacillati</taxon>
        <taxon>Bacillota</taxon>
        <taxon>Clostridia</taxon>
        <taxon>Eubacteriales</taxon>
        <taxon>Clostridiaceae</taxon>
        <taxon>Clostridium</taxon>
    </lineage>
</organism>
<reference evidence="1" key="1">
    <citation type="submission" date="2013-10" db="EMBL/GenBank/DDBJ databases">
        <title>Draft genome sequence of Clostridium botulinum type B strain Osaka05.</title>
        <authorList>
            <person name="Sakaguchi Y."/>
            <person name="Hosomi K."/>
            <person name="Uchiyama J."/>
            <person name="Ogura Y."/>
            <person name="Sakaguchi M."/>
            <person name="Kohda T."/>
            <person name="Mukamoto M."/>
            <person name="Misawa N."/>
            <person name="Matsuzaki S."/>
            <person name="Hayashi T."/>
            <person name="Kozaki S."/>
        </authorList>
    </citation>
    <scope>NUCLEOTIDE SEQUENCE</scope>
    <source>
        <strain evidence="1">Osaka05</strain>
    </source>
</reference>
<dbReference type="AlphaFoldDB" id="A0A060N3U0"/>
<evidence type="ECO:0000313" key="1">
    <source>
        <dbReference type="EMBL" id="BAO05186.1"/>
    </source>
</evidence>
<dbReference type="HOGENOM" id="CLU_2286561_0_0_9"/>
<dbReference type="Proteomes" id="UP000054164">
    <property type="component" value="Unassembled WGS sequence"/>
</dbReference>
<accession>A0A060N3U0</accession>